<dbReference type="Proteomes" id="UP000321570">
    <property type="component" value="Unassembled WGS sequence"/>
</dbReference>
<name>A0A564YUM7_HYMDI</name>
<proteinExistence type="predicted"/>
<protein>
    <submittedName>
        <fullName evidence="1">Uncharacterized protein</fullName>
    </submittedName>
</protein>
<reference evidence="1 2" key="1">
    <citation type="submission" date="2019-07" db="EMBL/GenBank/DDBJ databases">
        <authorList>
            <person name="Jastrzebski P J."/>
            <person name="Paukszto L."/>
            <person name="Jastrzebski P J."/>
        </authorList>
    </citation>
    <scope>NUCLEOTIDE SEQUENCE [LARGE SCALE GENOMIC DNA]</scope>
    <source>
        <strain evidence="1 2">WMS-il1</strain>
    </source>
</reference>
<evidence type="ECO:0000313" key="2">
    <source>
        <dbReference type="Proteomes" id="UP000321570"/>
    </source>
</evidence>
<accession>A0A564YUM7</accession>
<keyword evidence="2" id="KW-1185">Reference proteome</keyword>
<gene>
    <name evidence="1" type="ORF">WMSIL1_LOCUS9510</name>
</gene>
<dbReference type="AlphaFoldDB" id="A0A564YUM7"/>
<evidence type="ECO:0000313" key="1">
    <source>
        <dbReference type="EMBL" id="VUZ50719.1"/>
    </source>
</evidence>
<sequence>MPHGGDIYDGDRKRHLISRSLTLEQPLISERNDQDIIPHVSPGLDSIPLVSRSISRQGWTDN</sequence>
<organism evidence="1 2">
    <name type="scientific">Hymenolepis diminuta</name>
    <name type="common">Rat tapeworm</name>
    <dbReference type="NCBI Taxonomy" id="6216"/>
    <lineage>
        <taxon>Eukaryota</taxon>
        <taxon>Metazoa</taxon>
        <taxon>Spiralia</taxon>
        <taxon>Lophotrochozoa</taxon>
        <taxon>Platyhelminthes</taxon>
        <taxon>Cestoda</taxon>
        <taxon>Eucestoda</taxon>
        <taxon>Cyclophyllidea</taxon>
        <taxon>Hymenolepididae</taxon>
        <taxon>Hymenolepis</taxon>
    </lineage>
</organism>
<dbReference type="EMBL" id="CABIJS010000388">
    <property type="protein sequence ID" value="VUZ50719.1"/>
    <property type="molecule type" value="Genomic_DNA"/>
</dbReference>